<dbReference type="InterPro" id="IPR004812">
    <property type="entry name" value="Efflux_drug-R_Bcr/CmlA"/>
</dbReference>
<dbReference type="CDD" id="cd17320">
    <property type="entry name" value="MFS_MdfA_MDR_like"/>
    <property type="match status" value="1"/>
</dbReference>
<feature type="transmembrane region" description="Helical" evidence="10">
    <location>
        <begin position="75"/>
        <end position="94"/>
    </location>
</feature>
<keyword evidence="6" id="KW-1003">Cell membrane</keyword>
<dbReference type="PANTHER" id="PTHR43124:SF3">
    <property type="entry name" value="CHLORAMPHENICOL EFFLUX PUMP RV0191"/>
    <property type="match status" value="1"/>
</dbReference>
<evidence type="ECO:0000256" key="9">
    <source>
        <dbReference type="ARBA" id="ARBA00023136"/>
    </source>
</evidence>
<dbReference type="PANTHER" id="PTHR43124">
    <property type="entry name" value="PURINE EFFLUX PUMP PBUE"/>
    <property type="match status" value="1"/>
</dbReference>
<feature type="transmembrane region" description="Helical" evidence="10">
    <location>
        <begin position="246"/>
        <end position="265"/>
    </location>
</feature>
<reference evidence="12 13" key="1">
    <citation type="submission" date="2017-05" db="EMBL/GenBank/DDBJ databases">
        <authorList>
            <person name="Song R."/>
            <person name="Chenine A.L."/>
            <person name="Ruprecht R.M."/>
        </authorList>
    </citation>
    <scope>NUCLEOTIDE SEQUENCE [LARGE SCALE GENOMIC DNA]</scope>
    <source>
        <strain evidence="12 13">CECT 8489</strain>
    </source>
</reference>
<keyword evidence="10" id="KW-0997">Cell inner membrane</keyword>
<evidence type="ECO:0000259" key="11">
    <source>
        <dbReference type="PROSITE" id="PS50850"/>
    </source>
</evidence>
<feature type="transmembrane region" description="Helical" evidence="10">
    <location>
        <begin position="367"/>
        <end position="387"/>
    </location>
</feature>
<comment type="caution">
    <text evidence="10">Lacks conserved residue(s) required for the propagation of feature annotation.</text>
</comment>
<feature type="domain" description="Major facilitator superfamily (MFS) profile" evidence="11">
    <location>
        <begin position="9"/>
        <end position="395"/>
    </location>
</feature>
<comment type="subcellular location">
    <subcellularLocation>
        <location evidence="10">Cell inner membrane</location>
        <topology evidence="10">Multi-pass membrane protein</topology>
    </subcellularLocation>
    <subcellularLocation>
        <location evidence="2">Cell membrane</location>
        <topology evidence="2">Multi-pass membrane protein</topology>
    </subcellularLocation>
</comment>
<dbReference type="RefSeq" id="WP_093972996.1">
    <property type="nucleotide sequence ID" value="NZ_FXXQ01000002.1"/>
</dbReference>
<evidence type="ECO:0000256" key="5">
    <source>
        <dbReference type="ARBA" id="ARBA00022448"/>
    </source>
</evidence>
<feature type="transmembrane region" description="Helical" evidence="10">
    <location>
        <begin position="209"/>
        <end position="234"/>
    </location>
</feature>
<dbReference type="InterPro" id="IPR050189">
    <property type="entry name" value="MFS_Efflux_Transporters"/>
</dbReference>
<dbReference type="Proteomes" id="UP000201838">
    <property type="component" value="Unassembled WGS sequence"/>
</dbReference>
<keyword evidence="8 10" id="KW-1133">Transmembrane helix</keyword>
<feature type="transmembrane region" description="Helical" evidence="10">
    <location>
        <begin position="340"/>
        <end position="361"/>
    </location>
</feature>
<dbReference type="InterPro" id="IPR020846">
    <property type="entry name" value="MFS_dom"/>
</dbReference>
<evidence type="ECO:0000256" key="7">
    <source>
        <dbReference type="ARBA" id="ARBA00022692"/>
    </source>
</evidence>
<evidence type="ECO:0000256" key="10">
    <source>
        <dbReference type="RuleBase" id="RU365088"/>
    </source>
</evidence>
<feature type="transmembrane region" description="Helical" evidence="10">
    <location>
        <begin position="160"/>
        <end position="180"/>
    </location>
</feature>
<dbReference type="PRINTS" id="PR01035">
    <property type="entry name" value="TCRTETA"/>
</dbReference>
<keyword evidence="7 10" id="KW-0812">Transmembrane</keyword>
<dbReference type="InterPro" id="IPR001958">
    <property type="entry name" value="Tet-R_TetA/multi-R_MdtG-like"/>
</dbReference>
<keyword evidence="5 10" id="KW-0813">Transport</keyword>
<evidence type="ECO:0000313" key="12">
    <source>
        <dbReference type="EMBL" id="SMX23054.1"/>
    </source>
</evidence>
<comment type="function">
    <text evidence="1">Resistance to tetracycline by an active tetracycline efflux. This is an energy-dependent process that decreases the accumulation of the antibiotic in whole cells. This protein functions as a metal-tetracycline/H(+) antiporter.</text>
</comment>
<evidence type="ECO:0000256" key="6">
    <source>
        <dbReference type="ARBA" id="ARBA00022475"/>
    </source>
</evidence>
<dbReference type="InterPro" id="IPR011701">
    <property type="entry name" value="MFS"/>
</dbReference>
<dbReference type="AlphaFoldDB" id="A0A238IZF9"/>
<accession>A0A238IZF9</accession>
<dbReference type="SUPFAM" id="SSF103473">
    <property type="entry name" value="MFS general substrate transporter"/>
    <property type="match status" value="1"/>
</dbReference>
<name>A0A238IZF9_9RHOB</name>
<comment type="similarity">
    <text evidence="3 10">Belongs to the major facilitator superfamily. Bcr/CmlA family.</text>
</comment>
<dbReference type="GO" id="GO:0042910">
    <property type="term" value="F:xenobiotic transmembrane transporter activity"/>
    <property type="evidence" value="ECO:0007669"/>
    <property type="project" value="InterPro"/>
</dbReference>
<feature type="transmembrane region" description="Helical" evidence="10">
    <location>
        <begin position="302"/>
        <end position="319"/>
    </location>
</feature>
<dbReference type="OrthoDB" id="9800416at2"/>
<proteinExistence type="inferred from homology"/>
<dbReference type="EMBL" id="FXXQ01000002">
    <property type="protein sequence ID" value="SMX23054.1"/>
    <property type="molecule type" value="Genomic_DNA"/>
</dbReference>
<dbReference type="Pfam" id="PF07690">
    <property type="entry name" value="MFS_1"/>
    <property type="match status" value="1"/>
</dbReference>
<comment type="similarity">
    <text evidence="4">Belongs to the major facilitator superfamily. TCR/Tet family.</text>
</comment>
<gene>
    <name evidence="12" type="primary">mdtL</name>
    <name evidence="12" type="ORF">BOA8489_01155</name>
</gene>
<dbReference type="Gene3D" id="1.20.1720.10">
    <property type="entry name" value="Multidrug resistance protein D"/>
    <property type="match status" value="1"/>
</dbReference>
<protein>
    <recommendedName>
        <fullName evidence="10">Bcr/CflA family efflux transporter</fullName>
    </recommendedName>
</protein>
<keyword evidence="13" id="KW-1185">Reference proteome</keyword>
<dbReference type="GO" id="GO:1990961">
    <property type="term" value="P:xenobiotic detoxification by transmembrane export across the plasma membrane"/>
    <property type="evidence" value="ECO:0007669"/>
    <property type="project" value="InterPro"/>
</dbReference>
<dbReference type="NCBIfam" id="TIGR00710">
    <property type="entry name" value="efflux_Bcr_CflA"/>
    <property type="match status" value="1"/>
</dbReference>
<dbReference type="InterPro" id="IPR005829">
    <property type="entry name" value="Sugar_transporter_CS"/>
</dbReference>
<feature type="transmembrane region" description="Helical" evidence="10">
    <location>
        <begin position="42"/>
        <end position="63"/>
    </location>
</feature>
<dbReference type="InterPro" id="IPR036259">
    <property type="entry name" value="MFS_trans_sf"/>
</dbReference>
<dbReference type="GO" id="GO:0005886">
    <property type="term" value="C:plasma membrane"/>
    <property type="evidence" value="ECO:0007669"/>
    <property type="project" value="UniProtKB-SubCell"/>
</dbReference>
<dbReference type="PROSITE" id="PS50850">
    <property type="entry name" value="MFS"/>
    <property type="match status" value="1"/>
</dbReference>
<dbReference type="PROSITE" id="PS00216">
    <property type="entry name" value="SUGAR_TRANSPORT_1"/>
    <property type="match status" value="1"/>
</dbReference>
<feature type="transmembrane region" description="Helical" evidence="10">
    <location>
        <begin position="132"/>
        <end position="154"/>
    </location>
</feature>
<evidence type="ECO:0000256" key="8">
    <source>
        <dbReference type="ARBA" id="ARBA00022989"/>
    </source>
</evidence>
<evidence type="ECO:0000256" key="2">
    <source>
        <dbReference type="ARBA" id="ARBA00004651"/>
    </source>
</evidence>
<feature type="transmembrane region" description="Helical" evidence="10">
    <location>
        <begin position="277"/>
        <end position="296"/>
    </location>
</feature>
<evidence type="ECO:0000313" key="13">
    <source>
        <dbReference type="Proteomes" id="UP000201838"/>
    </source>
</evidence>
<evidence type="ECO:0000256" key="4">
    <source>
        <dbReference type="ARBA" id="ARBA00007520"/>
    </source>
</evidence>
<feature type="transmembrane region" description="Helical" evidence="10">
    <location>
        <begin position="100"/>
        <end position="120"/>
    </location>
</feature>
<evidence type="ECO:0000256" key="3">
    <source>
        <dbReference type="ARBA" id="ARBA00006236"/>
    </source>
</evidence>
<evidence type="ECO:0000256" key="1">
    <source>
        <dbReference type="ARBA" id="ARBA00003279"/>
    </source>
</evidence>
<organism evidence="12 13">
    <name type="scientific">Boseongicola aestuarii</name>
    <dbReference type="NCBI Taxonomy" id="1470561"/>
    <lineage>
        <taxon>Bacteria</taxon>
        <taxon>Pseudomonadati</taxon>
        <taxon>Pseudomonadota</taxon>
        <taxon>Alphaproteobacteria</taxon>
        <taxon>Rhodobacterales</taxon>
        <taxon>Paracoccaceae</taxon>
        <taxon>Boseongicola</taxon>
    </lineage>
</organism>
<keyword evidence="9 10" id="KW-0472">Membrane</keyword>
<sequence length="401" mass="41662">MKTATTPPHRLTLIALTGLSVLTLNMILPALSNIARDLEADYALVSVAVAGYLAVSAGVVLIAGPLSDRIGRRPVVLGATALFIAASVACSLAENVWAFLVFRMLQAVMVACGTVAMAVVRDTSSPRESARILAYIAMAMALAPMIGPVIGGIIDTAFGWRAVFWFYAVAGLGIFALAWVDLGETLDQSKAPTSSSLQKITALLGARRFWAFAICSAFSVGAFFTFLTGVPLVAETAFGVTSAETGFFIGSITVGFMFGSFLSGRIGPRYHLTTMMLAGRITAFGGLLVGFTALTLGWVSPYVFFGSTVFVGIGNGLTLPNSNAGVMSVREGVSGTAAGLQSALMSAVGAVLTMLAGIMIARWAEPQALIGLMLVIASVALAAAFWARRLETAHDAAENPA</sequence>